<evidence type="ECO:0000313" key="4">
    <source>
        <dbReference type="Proteomes" id="UP000790347"/>
    </source>
</evidence>
<evidence type="ECO:0000313" key="3">
    <source>
        <dbReference type="EMBL" id="KAH9529272.1"/>
    </source>
</evidence>
<dbReference type="EMBL" id="ASGP02000001">
    <property type="protein sequence ID" value="KAH9529272.1"/>
    <property type="molecule type" value="Genomic_DNA"/>
</dbReference>
<proteinExistence type="inferred from homology"/>
<reference evidence="2" key="2">
    <citation type="submission" date="2020-06" db="EMBL/GenBank/DDBJ databases">
        <authorList>
            <person name="Ji K."/>
            <person name="Li J."/>
        </authorList>
    </citation>
    <scope>NUCLEOTIDE SEQUENCE</scope>
    <source>
        <strain evidence="2">JKM2019</strain>
        <tissue evidence="2">Whole body</tissue>
    </source>
</reference>
<keyword evidence="4" id="KW-1185">Reference proteome</keyword>
<reference evidence="2" key="3">
    <citation type="journal article" date="2021" name="World Allergy Organ. J.">
        <title>Chromosome-level assembly of Dermatophagoides farinae genome and transcriptome reveals two novel allergens Der f 37 and Der f 39.</title>
        <authorList>
            <person name="Chen J."/>
            <person name="Cai Z."/>
            <person name="Fan D."/>
            <person name="Hu J."/>
            <person name="Hou Y."/>
            <person name="He Y."/>
            <person name="Zhang Z."/>
            <person name="Zhao Z."/>
            <person name="Gao P."/>
            <person name="Hu W."/>
            <person name="Sun J."/>
            <person name="Li J."/>
            <person name="Ji K."/>
        </authorList>
    </citation>
    <scope>NUCLEOTIDE SEQUENCE</scope>
    <source>
        <strain evidence="2">JKM2019</strain>
    </source>
</reference>
<dbReference type="GO" id="GO:0043539">
    <property type="term" value="F:protein serine/threonine kinase activator activity"/>
    <property type="evidence" value="ECO:0007669"/>
    <property type="project" value="TreeGrafter"/>
</dbReference>
<dbReference type="InterPro" id="IPR016024">
    <property type="entry name" value="ARM-type_fold"/>
</dbReference>
<dbReference type="Gene3D" id="1.25.10.10">
    <property type="entry name" value="Leucine-rich Repeat Variant"/>
    <property type="match status" value="1"/>
</dbReference>
<dbReference type="GO" id="GO:0035556">
    <property type="term" value="P:intracellular signal transduction"/>
    <property type="evidence" value="ECO:0007669"/>
    <property type="project" value="TreeGrafter"/>
</dbReference>
<dbReference type="OrthoDB" id="6497739at2759"/>
<name>A0A922LCE5_DERFA</name>
<dbReference type="Pfam" id="PF08569">
    <property type="entry name" value="Mo25"/>
    <property type="match status" value="1"/>
</dbReference>
<dbReference type="InterPro" id="IPR013878">
    <property type="entry name" value="Mo25"/>
</dbReference>
<dbReference type="PANTHER" id="PTHR10182">
    <property type="entry name" value="CALCIUM-BINDING PROTEIN 39-RELATED"/>
    <property type="match status" value="1"/>
</dbReference>
<dbReference type="EMBL" id="SDOV01000004">
    <property type="protein sequence ID" value="KAH7642124.1"/>
    <property type="molecule type" value="Genomic_DNA"/>
</dbReference>
<evidence type="ECO:0000313" key="2">
    <source>
        <dbReference type="EMBL" id="KAH7642124.1"/>
    </source>
</evidence>
<comment type="similarity">
    <text evidence="1">Belongs to the Mo25 family.</text>
</comment>
<dbReference type="Proteomes" id="UP000828236">
    <property type="component" value="Unassembled WGS sequence"/>
</dbReference>
<dbReference type="SUPFAM" id="SSF48371">
    <property type="entry name" value="ARM repeat"/>
    <property type="match status" value="1"/>
</dbReference>
<dbReference type="Proteomes" id="UP000790347">
    <property type="component" value="Unassembled WGS sequence"/>
</dbReference>
<protein>
    <submittedName>
        <fullName evidence="3">Calcium-binding protein 39</fullName>
    </submittedName>
</protein>
<sequence>MRLLKQISLDGHSPLNLSTSLHSFRFYYHVGTNYKLNNDFGKHLAEILDRNVRLLNMITCVDQIDKNDVSLLKALESLNACIVTLIEMCEFTKALHSTNINNLEAKDFATNNNGEKQKSKLRRHYSSFVDGGQLFRSKRSSSQLLNGFNEKDPTLIANESIYIENIIENSIHKLIESNILNLLVDSIPNIGFEEKKLARVILTNSLTIDLKKNKIIVEYFCDPSNQILCSLVKSYEHGKSDVTLNCGCILRFAVQFEPIIFKILQSDYFHNFFEYMRQSSSDYPFDVAMDVFYTFKTLMSKHKKSTTEILLANSDKFFDSLIKLLEHAELTEDYVTKRQTLEVLTEIFSGHERFDLREKFIIHQDFICSVIRYLWNRNLQIRLRCLALMSQFSQYPLLTLLSSDEENDDDDDDGNATITNTDNCSWPESSRMDRLIKKIKNTFIEAHPNNRNCDINSQIKKNLNELKNECQKSNIKNFEQLVCFIHQLIQLLDFNDSP</sequence>
<comment type="caution">
    <text evidence="3">The sequence shown here is derived from an EMBL/GenBank/DDBJ whole genome shotgun (WGS) entry which is preliminary data.</text>
</comment>
<evidence type="ECO:0000256" key="1">
    <source>
        <dbReference type="ARBA" id="ARBA00011012"/>
    </source>
</evidence>
<dbReference type="InterPro" id="IPR011989">
    <property type="entry name" value="ARM-like"/>
</dbReference>
<gene>
    <name evidence="3" type="primary">CAB39</name>
    <name evidence="3" type="ORF">DERF_003163</name>
    <name evidence="2" type="ORF">HUG17_5169</name>
</gene>
<dbReference type="AlphaFoldDB" id="A0A922LCE5"/>
<accession>A0A922LCE5</accession>
<organism evidence="3 4">
    <name type="scientific">Dermatophagoides farinae</name>
    <name type="common">American house dust mite</name>
    <dbReference type="NCBI Taxonomy" id="6954"/>
    <lineage>
        <taxon>Eukaryota</taxon>
        <taxon>Metazoa</taxon>
        <taxon>Ecdysozoa</taxon>
        <taxon>Arthropoda</taxon>
        <taxon>Chelicerata</taxon>
        <taxon>Arachnida</taxon>
        <taxon>Acari</taxon>
        <taxon>Acariformes</taxon>
        <taxon>Sarcoptiformes</taxon>
        <taxon>Astigmata</taxon>
        <taxon>Psoroptidia</taxon>
        <taxon>Analgoidea</taxon>
        <taxon>Pyroglyphidae</taxon>
        <taxon>Dermatophagoidinae</taxon>
        <taxon>Dermatophagoides</taxon>
    </lineage>
</organism>
<dbReference type="PANTHER" id="PTHR10182:SF3">
    <property type="entry name" value="PROTEIN MO25"/>
    <property type="match status" value="1"/>
</dbReference>
<reference evidence="3" key="1">
    <citation type="submission" date="2013-05" db="EMBL/GenBank/DDBJ databases">
        <authorList>
            <person name="Yim A.K.Y."/>
            <person name="Chan T.F."/>
            <person name="Ji K.M."/>
            <person name="Liu X.Y."/>
            <person name="Zhou J.W."/>
            <person name="Li R.Q."/>
            <person name="Yang K.Y."/>
            <person name="Li J."/>
            <person name="Li M."/>
            <person name="Law P.T.W."/>
            <person name="Wu Y.L."/>
            <person name="Cai Z.L."/>
            <person name="Qin H."/>
            <person name="Bao Y."/>
            <person name="Leung R.K.K."/>
            <person name="Ng P.K.S."/>
            <person name="Zou J."/>
            <person name="Zhong X.J."/>
            <person name="Ran P.X."/>
            <person name="Zhong N.S."/>
            <person name="Liu Z.G."/>
            <person name="Tsui S.K.W."/>
        </authorList>
    </citation>
    <scope>NUCLEOTIDE SEQUENCE</scope>
    <source>
        <strain evidence="3">Derf</strain>
        <tissue evidence="3">Whole organism</tissue>
    </source>
</reference>
<reference evidence="3" key="4">
    <citation type="journal article" date="2022" name="Res Sq">
        <title>Comparative Genomics Reveals Insights into the Divergent Evolution of Astigmatic Mites and Household Pest Adaptations.</title>
        <authorList>
            <person name="Xiong Q."/>
            <person name="Wan A.T.-Y."/>
            <person name="Liu X.-Y."/>
            <person name="Fung C.S.-H."/>
            <person name="Xiao X."/>
            <person name="Malainual N."/>
            <person name="Hou J."/>
            <person name="Wang L."/>
            <person name="Wang M."/>
            <person name="Yang K."/>
            <person name="Cui Y."/>
            <person name="Leung E."/>
            <person name="Nong W."/>
            <person name="Shin S.-K."/>
            <person name="Au S."/>
            <person name="Jeong K.Y."/>
            <person name="Chew F.T."/>
            <person name="Hui J."/>
            <person name="Leung T.F."/>
            <person name="Tungtrongchitr A."/>
            <person name="Zhong N."/>
            <person name="Liu Z."/>
            <person name="Tsui S."/>
        </authorList>
    </citation>
    <scope>NUCLEOTIDE SEQUENCE</scope>
    <source>
        <strain evidence="3">Derf</strain>
        <tissue evidence="3">Whole organism</tissue>
    </source>
</reference>